<comment type="catalytic activity">
    <reaction evidence="14">
        <text>L-seryl-[protein] + ATP = O-phospho-L-seryl-[protein] + ADP + H(+)</text>
        <dbReference type="Rhea" id="RHEA:17989"/>
        <dbReference type="Rhea" id="RHEA-COMP:9863"/>
        <dbReference type="Rhea" id="RHEA-COMP:11604"/>
        <dbReference type="ChEBI" id="CHEBI:15378"/>
        <dbReference type="ChEBI" id="CHEBI:29999"/>
        <dbReference type="ChEBI" id="CHEBI:30616"/>
        <dbReference type="ChEBI" id="CHEBI:83421"/>
        <dbReference type="ChEBI" id="CHEBI:456216"/>
        <dbReference type="EC" id="2.7.11.1"/>
    </reaction>
</comment>
<evidence type="ECO:0000256" key="8">
    <source>
        <dbReference type="ARBA" id="ARBA00022777"/>
    </source>
</evidence>
<evidence type="ECO:0000256" key="12">
    <source>
        <dbReference type="ARBA" id="ARBA00038271"/>
    </source>
</evidence>
<keyword evidence="6" id="KW-0547">Nucleotide-binding</keyword>
<keyword evidence="9" id="KW-0862">Zinc</keyword>
<evidence type="ECO:0000256" key="7">
    <source>
        <dbReference type="ARBA" id="ARBA00022771"/>
    </source>
</evidence>
<evidence type="ECO:0000256" key="4">
    <source>
        <dbReference type="ARBA" id="ARBA00022679"/>
    </source>
</evidence>
<dbReference type="SMART" id="SM00220">
    <property type="entry name" value="S_TKc"/>
    <property type="match status" value="1"/>
</dbReference>
<dbReference type="SMART" id="SM00133">
    <property type="entry name" value="S_TK_X"/>
    <property type="match status" value="1"/>
</dbReference>
<dbReference type="EMBL" id="CBTN010000018">
    <property type="protein sequence ID" value="CDH53555.1"/>
    <property type="molecule type" value="Genomic_DNA"/>
</dbReference>
<dbReference type="PROSITE" id="PS50081">
    <property type="entry name" value="ZF_DAG_PE_2"/>
    <property type="match status" value="1"/>
</dbReference>
<dbReference type="Gene3D" id="1.10.510.10">
    <property type="entry name" value="Transferase(Phosphotransferase) domain 1"/>
    <property type="match status" value="1"/>
</dbReference>
<keyword evidence="3" id="KW-0597">Phosphoprotein</keyword>
<evidence type="ECO:0000256" key="13">
    <source>
        <dbReference type="ARBA" id="ARBA00047899"/>
    </source>
</evidence>
<evidence type="ECO:0000256" key="6">
    <source>
        <dbReference type="ARBA" id="ARBA00022741"/>
    </source>
</evidence>
<dbReference type="PROSITE" id="PS00108">
    <property type="entry name" value="PROTEIN_KINASE_ST"/>
    <property type="match status" value="1"/>
</dbReference>
<feature type="domain" description="AGC-kinase C-terminal" evidence="17">
    <location>
        <begin position="331"/>
        <end position="402"/>
    </location>
</feature>
<dbReference type="GO" id="GO:0005524">
    <property type="term" value="F:ATP binding"/>
    <property type="evidence" value="ECO:0007669"/>
    <property type="project" value="UniProtKB-KW"/>
</dbReference>
<comment type="catalytic activity">
    <reaction evidence="13">
        <text>L-threonyl-[protein] + ATP = O-phospho-L-threonyl-[protein] + ADP + H(+)</text>
        <dbReference type="Rhea" id="RHEA:46608"/>
        <dbReference type="Rhea" id="RHEA-COMP:11060"/>
        <dbReference type="Rhea" id="RHEA-COMP:11605"/>
        <dbReference type="ChEBI" id="CHEBI:15378"/>
        <dbReference type="ChEBI" id="CHEBI:30013"/>
        <dbReference type="ChEBI" id="CHEBI:30616"/>
        <dbReference type="ChEBI" id="CHEBI:61977"/>
        <dbReference type="ChEBI" id="CHEBI:456216"/>
        <dbReference type="EC" id="2.7.11.1"/>
    </reaction>
</comment>
<dbReference type="PROSITE" id="PS50011">
    <property type="entry name" value="PROTEIN_KINASE_DOM"/>
    <property type="match status" value="1"/>
</dbReference>
<dbReference type="InterPro" id="IPR050839">
    <property type="entry name" value="Rho-assoc_Ser/Thr_Kinase"/>
</dbReference>
<dbReference type="SUPFAM" id="SSF57889">
    <property type="entry name" value="Cysteine-rich domain"/>
    <property type="match status" value="1"/>
</dbReference>
<dbReference type="InterPro" id="IPR011009">
    <property type="entry name" value="Kinase-like_dom_sf"/>
</dbReference>
<evidence type="ECO:0000259" key="17">
    <source>
        <dbReference type="PROSITE" id="PS51285"/>
    </source>
</evidence>
<evidence type="ECO:0000256" key="14">
    <source>
        <dbReference type="ARBA" id="ARBA00048679"/>
    </source>
</evidence>
<dbReference type="GO" id="GO:0005737">
    <property type="term" value="C:cytoplasm"/>
    <property type="evidence" value="ECO:0007669"/>
    <property type="project" value="TreeGrafter"/>
</dbReference>
<accession>A0A068RV37</accession>
<feature type="domain" description="Protein kinase" evidence="15">
    <location>
        <begin position="66"/>
        <end position="330"/>
    </location>
</feature>
<dbReference type="InterPro" id="IPR002219">
    <property type="entry name" value="PKC_DAG/PE"/>
</dbReference>
<evidence type="ECO:0000313" key="19">
    <source>
        <dbReference type="Proteomes" id="UP000027586"/>
    </source>
</evidence>
<dbReference type="Gene3D" id="3.30.60.20">
    <property type="match status" value="1"/>
</dbReference>
<keyword evidence="7" id="KW-0863">Zinc-finger</keyword>
<proteinExistence type="inferred from homology"/>
<dbReference type="VEuPathDB" id="FungiDB:LCOR_04894.1"/>
<keyword evidence="10" id="KW-0067">ATP-binding</keyword>
<dbReference type="Proteomes" id="UP000027586">
    <property type="component" value="Unassembled WGS sequence"/>
</dbReference>
<dbReference type="InterPro" id="IPR046349">
    <property type="entry name" value="C1-like_sf"/>
</dbReference>
<organism evidence="18 19">
    <name type="scientific">Lichtheimia corymbifera JMRC:FSU:9682</name>
    <dbReference type="NCBI Taxonomy" id="1263082"/>
    <lineage>
        <taxon>Eukaryota</taxon>
        <taxon>Fungi</taxon>
        <taxon>Fungi incertae sedis</taxon>
        <taxon>Mucoromycota</taxon>
        <taxon>Mucoromycotina</taxon>
        <taxon>Mucoromycetes</taxon>
        <taxon>Mucorales</taxon>
        <taxon>Lichtheimiaceae</taxon>
        <taxon>Lichtheimia</taxon>
    </lineage>
</organism>
<dbReference type="FunFam" id="1.10.510.10:FF:000751">
    <property type="entry name" value="Non-specific serine/threonine protein kinase"/>
    <property type="match status" value="1"/>
</dbReference>
<gene>
    <name evidence="18" type="ORF">LCOR_04894.1</name>
</gene>
<keyword evidence="5" id="KW-0479">Metal-binding</keyword>
<dbReference type="GO" id="GO:0005856">
    <property type="term" value="C:cytoskeleton"/>
    <property type="evidence" value="ECO:0007669"/>
    <property type="project" value="TreeGrafter"/>
</dbReference>
<dbReference type="PROSITE" id="PS51285">
    <property type="entry name" value="AGC_KINASE_CTER"/>
    <property type="match status" value="1"/>
</dbReference>
<feature type="domain" description="Phorbol-ester/DAG-type" evidence="16">
    <location>
        <begin position="430"/>
        <end position="478"/>
    </location>
</feature>
<sequence length="488" mass="55817">MLSTPKTSAAQQQLDQLLHSHSNALFDCIVAIYKDAKALPEIPSFLKQFEPIYNDIARLRINKDDFEHIRPLARGQFAQVSIVRSRLDNQIYAMKILNKRHMLAQRERASFMEERTVLSQANTEWIPSLHAAFQDDDHLYLVMEYAGGGDLFSVLDRKETLCLSEKEARFYIAETILAVDSLHQLGYLHRDIKPQNILIDSTGHVKLADFGSCIAMKSVTSSSNNSNKDMLLPVGTCDYVSPEVLQCASTYGTEVDWWSVGIVLYEALQQNPPFHSDKSEKDTYLNIMFHKSIEFPRPVSPACRDLILRLLSKRETRPKNVEEIKAHPFFNGIDWDHLRKSTPPFRPTLASPDDTSNFSVLDDDNNDHDDIIWKNATGIDHINHLPFIGFSYQPNKQQSTNKKSATLELERAMEQMETRIKRLPLKQDDAHEFESVKVSTGKCGYCQDKLWGPRALVCRACRYQCHPSCQQYITGKSCSSRRPKRFSS</sequence>
<dbReference type="STRING" id="1263082.A0A068RV37"/>
<dbReference type="PANTHER" id="PTHR22988:SF71">
    <property type="entry name" value="CITRON RHO-INTERACTING KINASE"/>
    <property type="match status" value="1"/>
</dbReference>
<dbReference type="Gene3D" id="3.30.200.20">
    <property type="entry name" value="Phosphorylase Kinase, domain 1"/>
    <property type="match status" value="1"/>
</dbReference>
<comment type="similarity">
    <text evidence="12">Belongs to the protein kinase superfamily. STE Ser/Thr protein kinase family. COT1 subfamily.</text>
</comment>
<dbReference type="InterPro" id="IPR000719">
    <property type="entry name" value="Prot_kinase_dom"/>
</dbReference>
<name>A0A068RV37_9FUNG</name>
<evidence type="ECO:0000313" key="18">
    <source>
        <dbReference type="EMBL" id="CDH53555.1"/>
    </source>
</evidence>
<keyword evidence="19" id="KW-1185">Reference proteome</keyword>
<keyword evidence="2" id="KW-0723">Serine/threonine-protein kinase</keyword>
<evidence type="ECO:0000259" key="15">
    <source>
        <dbReference type="PROSITE" id="PS50011"/>
    </source>
</evidence>
<dbReference type="GO" id="GO:0004674">
    <property type="term" value="F:protein serine/threonine kinase activity"/>
    <property type="evidence" value="ECO:0007669"/>
    <property type="project" value="UniProtKB-KW"/>
</dbReference>
<protein>
    <recommendedName>
        <fullName evidence="1">non-specific serine/threonine protein kinase</fullName>
        <ecNumber evidence="1">2.7.11.1</ecNumber>
    </recommendedName>
</protein>
<comment type="caution">
    <text evidence="18">The sequence shown here is derived from an EMBL/GenBank/DDBJ whole genome shotgun (WGS) entry which is preliminary data.</text>
</comment>
<keyword evidence="8" id="KW-0418">Kinase</keyword>
<dbReference type="InterPro" id="IPR008271">
    <property type="entry name" value="Ser/Thr_kinase_AS"/>
</dbReference>
<dbReference type="GO" id="GO:0008270">
    <property type="term" value="F:zinc ion binding"/>
    <property type="evidence" value="ECO:0007669"/>
    <property type="project" value="UniProtKB-KW"/>
</dbReference>
<dbReference type="OrthoDB" id="3638488at2759"/>
<keyword evidence="11" id="KW-0175">Coiled coil</keyword>
<dbReference type="SUPFAM" id="SSF56112">
    <property type="entry name" value="Protein kinase-like (PK-like)"/>
    <property type="match status" value="1"/>
</dbReference>
<evidence type="ECO:0000256" key="9">
    <source>
        <dbReference type="ARBA" id="ARBA00022833"/>
    </source>
</evidence>
<evidence type="ECO:0000256" key="2">
    <source>
        <dbReference type="ARBA" id="ARBA00022527"/>
    </source>
</evidence>
<dbReference type="InterPro" id="IPR000961">
    <property type="entry name" value="AGC-kinase_C"/>
</dbReference>
<evidence type="ECO:0000256" key="11">
    <source>
        <dbReference type="ARBA" id="ARBA00023054"/>
    </source>
</evidence>
<evidence type="ECO:0000256" key="1">
    <source>
        <dbReference type="ARBA" id="ARBA00012513"/>
    </source>
</evidence>
<reference evidence="18" key="1">
    <citation type="submission" date="2013-08" db="EMBL/GenBank/DDBJ databases">
        <title>Gene expansion shapes genome architecture in the human pathogen Lichtheimia corymbifera: an evolutionary genomics analysis in the ancient terrestrial Mucorales (Mucoromycotina).</title>
        <authorList>
            <person name="Schwartze V.U."/>
            <person name="Winter S."/>
            <person name="Shelest E."/>
            <person name="Marcet-Houben M."/>
            <person name="Horn F."/>
            <person name="Wehner S."/>
            <person name="Hoffmann K."/>
            <person name="Riege K."/>
            <person name="Sammeth M."/>
            <person name="Nowrousian M."/>
            <person name="Valiante V."/>
            <person name="Linde J."/>
            <person name="Jacobsen I.D."/>
            <person name="Marz M."/>
            <person name="Brakhage A.A."/>
            <person name="Gabaldon T."/>
            <person name="Bocker S."/>
            <person name="Voigt K."/>
        </authorList>
    </citation>
    <scope>NUCLEOTIDE SEQUENCE [LARGE SCALE GENOMIC DNA]</scope>
    <source>
        <strain evidence="18">FSU 9682</strain>
    </source>
</reference>
<dbReference type="GO" id="GO:0031032">
    <property type="term" value="P:actomyosin structure organization"/>
    <property type="evidence" value="ECO:0007669"/>
    <property type="project" value="TreeGrafter"/>
</dbReference>
<evidence type="ECO:0000259" key="16">
    <source>
        <dbReference type="PROSITE" id="PS50081"/>
    </source>
</evidence>
<dbReference type="PROSITE" id="PS00479">
    <property type="entry name" value="ZF_DAG_PE_1"/>
    <property type="match status" value="1"/>
</dbReference>
<dbReference type="Pfam" id="PF00069">
    <property type="entry name" value="Pkinase"/>
    <property type="match status" value="1"/>
</dbReference>
<evidence type="ECO:0000256" key="3">
    <source>
        <dbReference type="ARBA" id="ARBA00022553"/>
    </source>
</evidence>
<evidence type="ECO:0000256" key="10">
    <source>
        <dbReference type="ARBA" id="ARBA00022840"/>
    </source>
</evidence>
<dbReference type="AlphaFoldDB" id="A0A068RV37"/>
<keyword evidence="4" id="KW-0808">Transferase</keyword>
<evidence type="ECO:0000256" key="5">
    <source>
        <dbReference type="ARBA" id="ARBA00022723"/>
    </source>
</evidence>
<dbReference type="PANTHER" id="PTHR22988">
    <property type="entry name" value="MYOTONIC DYSTROPHY S/T KINASE-RELATED"/>
    <property type="match status" value="1"/>
</dbReference>
<dbReference type="EC" id="2.7.11.1" evidence="1"/>